<sequence length="23" mass="2664">MQVFEKVLEELVVVVEIARATNF</sequence>
<name>A0A7J9CI31_GOSGO</name>
<accession>A0A7J9CI31</accession>
<evidence type="ECO:0000313" key="2">
    <source>
        <dbReference type="Proteomes" id="UP000593579"/>
    </source>
</evidence>
<dbReference type="EMBL" id="JABEZY010000010">
    <property type="protein sequence ID" value="MBA0748038.1"/>
    <property type="molecule type" value="Genomic_DNA"/>
</dbReference>
<protein>
    <submittedName>
        <fullName evidence="1">Uncharacterized protein</fullName>
    </submittedName>
</protein>
<comment type="caution">
    <text evidence="1">The sequence shown here is derived from an EMBL/GenBank/DDBJ whole genome shotgun (WGS) entry which is preliminary data.</text>
</comment>
<feature type="non-terminal residue" evidence="1">
    <location>
        <position position="23"/>
    </location>
</feature>
<gene>
    <name evidence="1" type="ORF">Gogos_004894</name>
</gene>
<dbReference type="Proteomes" id="UP000593579">
    <property type="component" value="Unassembled WGS sequence"/>
</dbReference>
<keyword evidence="2" id="KW-1185">Reference proteome</keyword>
<organism evidence="1 2">
    <name type="scientific">Gossypium gossypioides</name>
    <name type="common">Mexican cotton</name>
    <name type="synonym">Selera gossypioides</name>
    <dbReference type="NCBI Taxonomy" id="34282"/>
    <lineage>
        <taxon>Eukaryota</taxon>
        <taxon>Viridiplantae</taxon>
        <taxon>Streptophyta</taxon>
        <taxon>Embryophyta</taxon>
        <taxon>Tracheophyta</taxon>
        <taxon>Spermatophyta</taxon>
        <taxon>Magnoliopsida</taxon>
        <taxon>eudicotyledons</taxon>
        <taxon>Gunneridae</taxon>
        <taxon>Pentapetalae</taxon>
        <taxon>rosids</taxon>
        <taxon>malvids</taxon>
        <taxon>Malvales</taxon>
        <taxon>Malvaceae</taxon>
        <taxon>Malvoideae</taxon>
        <taxon>Gossypium</taxon>
    </lineage>
</organism>
<proteinExistence type="predicted"/>
<dbReference type="AlphaFoldDB" id="A0A7J9CI31"/>
<evidence type="ECO:0000313" key="1">
    <source>
        <dbReference type="EMBL" id="MBA0748038.1"/>
    </source>
</evidence>
<reference evidence="1 2" key="1">
    <citation type="journal article" date="2019" name="Genome Biol. Evol.">
        <title>Insights into the evolution of the New World diploid cottons (Gossypium, subgenus Houzingenia) based on genome sequencing.</title>
        <authorList>
            <person name="Grover C.E."/>
            <person name="Arick M.A. 2nd"/>
            <person name="Thrash A."/>
            <person name="Conover J.L."/>
            <person name="Sanders W.S."/>
            <person name="Peterson D.G."/>
            <person name="Frelichowski J.E."/>
            <person name="Scheffler J.A."/>
            <person name="Scheffler B.E."/>
            <person name="Wendel J.F."/>
        </authorList>
    </citation>
    <scope>NUCLEOTIDE SEQUENCE [LARGE SCALE GENOMIC DNA]</scope>
    <source>
        <strain evidence="1">5</strain>
        <tissue evidence="1">Leaf</tissue>
    </source>
</reference>